<evidence type="ECO:0008006" key="9">
    <source>
        <dbReference type="Google" id="ProtNLM"/>
    </source>
</evidence>
<evidence type="ECO:0000313" key="7">
    <source>
        <dbReference type="EMBL" id="GEK37973.1"/>
    </source>
</evidence>
<dbReference type="InterPro" id="IPR006710">
    <property type="entry name" value="Glyco_hydro_43"/>
</dbReference>
<feature type="active site" description="Proton acceptor" evidence="4">
    <location>
        <position position="14"/>
    </location>
</feature>
<comment type="caution">
    <text evidence="7">The sequence shown here is derived from an EMBL/GenBank/DDBJ whole genome shotgun (WGS) entry which is preliminary data.</text>
</comment>
<dbReference type="OrthoDB" id="9801455at2"/>
<dbReference type="EMBL" id="BJUG01000014">
    <property type="protein sequence ID" value="GEK37973.1"/>
    <property type="molecule type" value="Genomic_DNA"/>
</dbReference>
<dbReference type="GO" id="GO:0005975">
    <property type="term" value="P:carbohydrate metabolic process"/>
    <property type="evidence" value="ECO:0007669"/>
    <property type="project" value="InterPro"/>
</dbReference>
<accession>A0A510WFN0</accession>
<dbReference type="InterPro" id="IPR023296">
    <property type="entry name" value="Glyco_hydro_beta-prop_sf"/>
</dbReference>
<dbReference type="CDD" id="cd18617">
    <property type="entry name" value="GH43_XynB-like"/>
    <property type="match status" value="1"/>
</dbReference>
<proteinExistence type="inferred from homology"/>
<dbReference type="PANTHER" id="PTHR42812">
    <property type="entry name" value="BETA-XYLOSIDASE"/>
    <property type="match status" value="1"/>
</dbReference>
<dbReference type="Proteomes" id="UP000321361">
    <property type="component" value="Unassembled WGS sequence"/>
</dbReference>
<dbReference type="GO" id="GO:0004553">
    <property type="term" value="F:hydrolase activity, hydrolyzing O-glycosyl compounds"/>
    <property type="evidence" value="ECO:0007669"/>
    <property type="project" value="InterPro"/>
</dbReference>
<name>A0A510WFN0_ENTTH</name>
<feature type="active site" description="Proton donor" evidence="4">
    <location>
        <position position="173"/>
    </location>
</feature>
<keyword evidence="3 6" id="KW-0326">Glycosidase</keyword>
<feature type="site" description="Important for catalytic activity, responsible for pKa modulation of the active site Glu and correct orientation of both the proton donor and substrate" evidence="5">
    <location>
        <position position="120"/>
    </location>
</feature>
<dbReference type="RefSeq" id="WP_071869425.1">
    <property type="nucleotide sequence ID" value="NZ_BJUG01000014.1"/>
</dbReference>
<keyword evidence="2 6" id="KW-0378">Hydrolase</keyword>
<dbReference type="InterPro" id="IPR051795">
    <property type="entry name" value="Glycosyl_Hydrlase_43"/>
</dbReference>
<dbReference type="PANTHER" id="PTHR42812:SF12">
    <property type="entry name" value="BETA-XYLOSIDASE-RELATED"/>
    <property type="match status" value="1"/>
</dbReference>
<evidence type="ECO:0000256" key="1">
    <source>
        <dbReference type="ARBA" id="ARBA00009865"/>
    </source>
</evidence>
<dbReference type="Gene3D" id="2.115.10.20">
    <property type="entry name" value="Glycosyl hydrolase domain, family 43"/>
    <property type="match status" value="1"/>
</dbReference>
<dbReference type="Pfam" id="PF04616">
    <property type="entry name" value="Glyco_hydro_43"/>
    <property type="match status" value="1"/>
</dbReference>
<evidence type="ECO:0000256" key="6">
    <source>
        <dbReference type="RuleBase" id="RU361187"/>
    </source>
</evidence>
<protein>
    <recommendedName>
        <fullName evidence="9">Glycoside hydrolase 43 family protein</fullName>
    </recommendedName>
</protein>
<comment type="similarity">
    <text evidence="1 6">Belongs to the glycosyl hydrolase 43 family.</text>
</comment>
<dbReference type="SUPFAM" id="SSF75005">
    <property type="entry name" value="Arabinanase/levansucrase/invertase"/>
    <property type="match status" value="1"/>
</dbReference>
<dbReference type="Gene3D" id="2.60.120.200">
    <property type="match status" value="1"/>
</dbReference>
<evidence type="ECO:0000313" key="8">
    <source>
        <dbReference type="Proteomes" id="UP000321361"/>
    </source>
</evidence>
<reference evidence="7 8" key="1">
    <citation type="submission" date="2019-07" db="EMBL/GenBank/DDBJ databases">
        <title>Whole genome shotgun sequence of Enterococcus thailandicus NBRC 101867.</title>
        <authorList>
            <person name="Hosoyama A."/>
            <person name="Uohara A."/>
            <person name="Ohji S."/>
            <person name="Ichikawa N."/>
        </authorList>
    </citation>
    <scope>NUCLEOTIDE SEQUENCE [LARGE SCALE GENOMIC DNA]</scope>
    <source>
        <strain evidence="7 8">NBRC 101867</strain>
    </source>
</reference>
<organism evidence="7 8">
    <name type="scientific">Enterococcus thailandicus</name>
    <dbReference type="NCBI Taxonomy" id="417368"/>
    <lineage>
        <taxon>Bacteria</taxon>
        <taxon>Bacillati</taxon>
        <taxon>Bacillota</taxon>
        <taxon>Bacilli</taxon>
        <taxon>Lactobacillales</taxon>
        <taxon>Enterococcaceae</taxon>
        <taxon>Enterococcus</taxon>
    </lineage>
</organism>
<evidence type="ECO:0000256" key="2">
    <source>
        <dbReference type="ARBA" id="ARBA00022801"/>
    </source>
</evidence>
<evidence type="ECO:0000256" key="5">
    <source>
        <dbReference type="PIRSR" id="PIRSR606710-2"/>
    </source>
</evidence>
<evidence type="ECO:0000256" key="4">
    <source>
        <dbReference type="PIRSR" id="PIRSR606710-1"/>
    </source>
</evidence>
<evidence type="ECO:0000256" key="3">
    <source>
        <dbReference type="ARBA" id="ARBA00023295"/>
    </source>
</evidence>
<sequence length="488" mass="55600">MKYTNPIIKGFHPDPSICFDGKSYYIVCSSFEFFPCLPIFESQDLLNWHFKQYAIDCPDHINLKEISNSMGLFAPTIRFFEETYFLVCTNVTQGNFICHTKNLDHGWSDPIWIDCPFGIDPSLSFIDGRFFFQLAASMKGKNSILQFEIDPYSGKMLTDPVEISQGCGGRDAEAPHLFKKDEWYYLVLAEGGTREGHMVTIQRSKSINGPYEGANTNPILSNRDIKSRLQAVGHADFFQDKKGSWWLTALATRPNRHFTLLGRETILLPVEWIDGWPVVNQTGNASVEVETDRFSKSVKQRNELVPFLCKKLQSVRLPIDYTYDTDLVIDNLPTRLGTSKDEPIAFLSLSQADTTCCFETTLMVDECQEGTFGIAIYKDDLHFCQFGLRKTKHQTELFSSKIIFDLHLHRSNNLKDRKRLTLKLSGDSNSYNLLIIDETSTVVFKDQIAVRHFTNECSDSKFTGVQLGVFAEAATGKTRFITPELTYQ</sequence>
<dbReference type="AlphaFoldDB" id="A0A510WFN0"/>
<gene>
    <name evidence="7" type="ORF">ETH01_22600</name>
</gene>